<dbReference type="STRING" id="215637.A0A4Q0A0F1"/>
<evidence type="ECO:0000256" key="2">
    <source>
        <dbReference type="ARBA" id="ARBA00007779"/>
    </source>
</evidence>
<feature type="transmembrane region" description="Helical" evidence="8">
    <location>
        <begin position="386"/>
        <end position="411"/>
    </location>
</feature>
<dbReference type="EMBL" id="ML002269">
    <property type="protein sequence ID" value="RKP39464.1"/>
    <property type="molecule type" value="Genomic_DNA"/>
</dbReference>
<evidence type="ECO:0000313" key="13">
    <source>
        <dbReference type="Proteomes" id="UP000268162"/>
    </source>
</evidence>
<protein>
    <recommendedName>
        <fullName evidence="14">DUF221-domain-containing protein</fullName>
    </recommendedName>
</protein>
<accession>A0A4Q0A0F1</accession>
<feature type="transmembrane region" description="Helical" evidence="8">
    <location>
        <begin position="476"/>
        <end position="497"/>
    </location>
</feature>
<keyword evidence="13" id="KW-1185">Reference proteome</keyword>
<evidence type="ECO:0000259" key="9">
    <source>
        <dbReference type="Pfam" id="PF02714"/>
    </source>
</evidence>
<evidence type="ECO:0000256" key="3">
    <source>
        <dbReference type="ARBA" id="ARBA00022448"/>
    </source>
</evidence>
<feature type="transmembrane region" description="Helical" evidence="8">
    <location>
        <begin position="113"/>
        <end position="136"/>
    </location>
</feature>
<feature type="non-terminal residue" evidence="12">
    <location>
        <position position="754"/>
    </location>
</feature>
<dbReference type="PANTHER" id="PTHR13018:SF149">
    <property type="entry name" value="DOMAIN PROTEIN, PUTATIVE (AFU_ORTHOLOGUE AFUA_3G11660)-RELATED"/>
    <property type="match status" value="1"/>
</dbReference>
<feature type="domain" description="CSC1/OSCA1-like 7TM region" evidence="9">
    <location>
        <begin position="380"/>
        <end position="656"/>
    </location>
</feature>
<feature type="transmembrane region" description="Helical" evidence="8">
    <location>
        <begin position="643"/>
        <end position="661"/>
    </location>
</feature>
<feature type="transmembrane region" description="Helical" evidence="8">
    <location>
        <begin position="164"/>
        <end position="185"/>
    </location>
</feature>
<dbReference type="Proteomes" id="UP000268162">
    <property type="component" value="Unassembled WGS sequence"/>
</dbReference>
<comment type="similarity">
    <text evidence="2">Belongs to the CSC1 (TC 1.A.17) family.</text>
</comment>
<feature type="domain" description="CSC1/OSCA1-like N-terminal transmembrane" evidence="10">
    <location>
        <begin position="32"/>
        <end position="183"/>
    </location>
</feature>
<keyword evidence="6 8" id="KW-0472">Membrane</keyword>
<comment type="subcellular location">
    <subcellularLocation>
        <location evidence="1">Membrane</location>
        <topology evidence="1">Multi-pass membrane protein</topology>
    </subcellularLocation>
</comment>
<evidence type="ECO:0008006" key="14">
    <source>
        <dbReference type="Google" id="ProtNLM"/>
    </source>
</evidence>
<feature type="transmembrane region" description="Helical" evidence="8">
    <location>
        <begin position="528"/>
        <end position="555"/>
    </location>
</feature>
<dbReference type="AlphaFoldDB" id="A0A4Q0A0F1"/>
<feature type="coiled-coil region" evidence="7">
    <location>
        <begin position="256"/>
        <end position="317"/>
    </location>
</feature>
<feature type="transmembrane region" description="Helical" evidence="8">
    <location>
        <begin position="576"/>
        <end position="595"/>
    </location>
</feature>
<dbReference type="Pfam" id="PF02714">
    <property type="entry name" value="RSN1_7TM"/>
    <property type="match status" value="1"/>
</dbReference>
<evidence type="ECO:0000256" key="5">
    <source>
        <dbReference type="ARBA" id="ARBA00022989"/>
    </source>
</evidence>
<feature type="transmembrane region" description="Helical" evidence="8">
    <location>
        <begin position="32"/>
        <end position="53"/>
    </location>
</feature>
<dbReference type="InterPro" id="IPR032880">
    <property type="entry name" value="CSC1/OSCA1-like_N"/>
</dbReference>
<evidence type="ECO:0000256" key="7">
    <source>
        <dbReference type="SAM" id="Coils"/>
    </source>
</evidence>
<sequence>MLALEKRQLTIDQILAASNTLDSKNSLTLGGLLYQAGVNLGICAGLLLLFCILRPTNGVVYGRRVKHAPPEFRPPRLSLNPLSWIVPIVRVSEDDMLRTVGLDAVLLMRFLKLCFYTFLVFSAAGAGSLLPINYLYGVIPAGEKLGLDTIITRLNMENVTTLQWITSHVVVTYAISVFLWLVVFLNNRFFIRKRQEHFHSETYQTAIHNRTIIVTRLPSSLRDDESLADYMRRLTPGSRVTHASVGRELGDLPKLVAQHTEMINRLERVLASYLRDEASLDKPRPTIKVKKQPVDAIAYYTEQLEDIEQSIKAQRSNLHLSAPTSYAFVAYASAYDAHTALKTLRKSGTGNQKFLINAAPAPRDIIWPNLVLTPAATGSRKTLIRVLFTLFCCFATIPTSLLSLITSVSSLRQLFPETQPWFDANPKLASFWQTLITPFFLAVYFMMLPFFFRLMARYQGIHTKTAVERSMMKKTYIFLMFSQVVVFTITSVLTQLIGQVNNKELTVGQLFENLAPNIIKSLSVNSSFWISFVALRSVNNLLELAQPVSLFLIFTRRYFTKPTPRQVRSLSRPPDFDYGVVYANYLFLFVMTLLYSVYAPLIIPFGMVAFALGVIVFKYQLLYVYTTKVQTAGLMWRSVVNRIFFTMILFQIFVLLSLRFRIAQFKALGYMNQWALCIPLPILTLLIAVAHWFWLEPRMRYMQGPPTDDRFNDMTKENTNLGDRFLHHLFRESTTTPMVDKKVKHLLGKVYQGR</sequence>
<evidence type="ECO:0000256" key="8">
    <source>
        <dbReference type="SAM" id="Phobius"/>
    </source>
</evidence>
<evidence type="ECO:0000256" key="6">
    <source>
        <dbReference type="ARBA" id="ARBA00023136"/>
    </source>
</evidence>
<dbReference type="InterPro" id="IPR003864">
    <property type="entry name" value="CSC1/OSCA1-like_7TM"/>
</dbReference>
<dbReference type="GO" id="GO:0005227">
    <property type="term" value="F:calcium-activated cation channel activity"/>
    <property type="evidence" value="ECO:0007669"/>
    <property type="project" value="InterPro"/>
</dbReference>
<evidence type="ECO:0000259" key="11">
    <source>
        <dbReference type="Pfam" id="PF14703"/>
    </source>
</evidence>
<dbReference type="GO" id="GO:0005886">
    <property type="term" value="C:plasma membrane"/>
    <property type="evidence" value="ECO:0007669"/>
    <property type="project" value="TreeGrafter"/>
</dbReference>
<dbReference type="Pfam" id="PF13967">
    <property type="entry name" value="RSN1_TM"/>
    <property type="match status" value="1"/>
</dbReference>
<feature type="domain" description="CSC1/OSCA1-like cytosolic" evidence="11">
    <location>
        <begin position="209"/>
        <end position="369"/>
    </location>
</feature>
<keyword evidence="4 8" id="KW-0812">Transmembrane</keyword>
<feature type="transmembrane region" description="Helical" evidence="8">
    <location>
        <begin position="601"/>
        <end position="622"/>
    </location>
</feature>
<proteinExistence type="inferred from homology"/>
<evidence type="ECO:0000256" key="4">
    <source>
        <dbReference type="ARBA" id="ARBA00022692"/>
    </source>
</evidence>
<name>A0A4Q0A0F1_9FUNG</name>
<reference evidence="13" key="1">
    <citation type="journal article" date="2018" name="Nat. Microbiol.">
        <title>Leveraging single-cell genomics to expand the fungal tree of life.</title>
        <authorList>
            <person name="Ahrendt S.R."/>
            <person name="Quandt C.A."/>
            <person name="Ciobanu D."/>
            <person name="Clum A."/>
            <person name="Salamov A."/>
            <person name="Andreopoulos B."/>
            <person name="Cheng J.F."/>
            <person name="Woyke T."/>
            <person name="Pelin A."/>
            <person name="Henrissat B."/>
            <person name="Reynolds N.K."/>
            <person name="Benny G.L."/>
            <person name="Smith M.E."/>
            <person name="James T.Y."/>
            <person name="Grigoriev I.V."/>
        </authorList>
    </citation>
    <scope>NUCLEOTIDE SEQUENCE [LARGE SCALE GENOMIC DNA]</scope>
    <source>
        <strain evidence="13">RSA 468</strain>
    </source>
</reference>
<dbReference type="Pfam" id="PF14703">
    <property type="entry name" value="PHM7_cyt"/>
    <property type="match status" value="1"/>
</dbReference>
<keyword evidence="7" id="KW-0175">Coiled coil</keyword>
<organism evidence="12 13">
    <name type="scientific">Dimargaris cristalligena</name>
    <dbReference type="NCBI Taxonomy" id="215637"/>
    <lineage>
        <taxon>Eukaryota</taxon>
        <taxon>Fungi</taxon>
        <taxon>Fungi incertae sedis</taxon>
        <taxon>Zoopagomycota</taxon>
        <taxon>Kickxellomycotina</taxon>
        <taxon>Dimargaritomycetes</taxon>
        <taxon>Dimargaritales</taxon>
        <taxon>Dimargaritaceae</taxon>
        <taxon>Dimargaris</taxon>
    </lineage>
</organism>
<evidence type="ECO:0000259" key="10">
    <source>
        <dbReference type="Pfam" id="PF13967"/>
    </source>
</evidence>
<gene>
    <name evidence="12" type="ORF">BJ085DRAFT_18623</name>
</gene>
<evidence type="ECO:0000256" key="1">
    <source>
        <dbReference type="ARBA" id="ARBA00004141"/>
    </source>
</evidence>
<dbReference type="InterPro" id="IPR045122">
    <property type="entry name" value="Csc1-like"/>
</dbReference>
<dbReference type="PANTHER" id="PTHR13018">
    <property type="entry name" value="PROBABLE MEMBRANE PROTEIN DUF221-RELATED"/>
    <property type="match status" value="1"/>
</dbReference>
<evidence type="ECO:0000313" key="12">
    <source>
        <dbReference type="EMBL" id="RKP39464.1"/>
    </source>
</evidence>
<dbReference type="InterPro" id="IPR027815">
    <property type="entry name" value="CSC1/OSCA1-like_cyt"/>
</dbReference>
<keyword evidence="3" id="KW-0813">Transport</keyword>
<feature type="transmembrane region" description="Helical" evidence="8">
    <location>
        <begin position="673"/>
        <end position="695"/>
    </location>
</feature>
<keyword evidence="5 8" id="KW-1133">Transmembrane helix</keyword>
<feature type="transmembrane region" description="Helical" evidence="8">
    <location>
        <begin position="431"/>
        <end position="455"/>
    </location>
</feature>